<dbReference type="InterPro" id="IPR043502">
    <property type="entry name" value="DNA/RNA_pol_sf"/>
</dbReference>
<evidence type="ECO:0000313" key="2">
    <source>
        <dbReference type="EMBL" id="KFM74130.1"/>
    </source>
</evidence>
<sequence>MGVRQGCPLSGLIFNLTLDPIIRTIQSTSSLHNILAYADDILLLAESPSA</sequence>
<dbReference type="GO" id="GO:0071897">
    <property type="term" value="P:DNA biosynthetic process"/>
    <property type="evidence" value="ECO:0007669"/>
    <property type="project" value="UniProtKB-ARBA"/>
</dbReference>
<proteinExistence type="predicted"/>
<protein>
    <recommendedName>
        <fullName evidence="1">Reverse transcriptase domain-containing protein</fullName>
    </recommendedName>
</protein>
<dbReference type="SUPFAM" id="SSF56672">
    <property type="entry name" value="DNA/RNA polymerases"/>
    <property type="match status" value="1"/>
</dbReference>
<dbReference type="STRING" id="407821.A0A087U9U1"/>
<dbReference type="InterPro" id="IPR000477">
    <property type="entry name" value="RT_dom"/>
</dbReference>
<name>A0A087U9U1_STEMI</name>
<dbReference type="PROSITE" id="PS50878">
    <property type="entry name" value="RT_POL"/>
    <property type="match status" value="1"/>
</dbReference>
<accession>A0A087U9U1</accession>
<dbReference type="EMBL" id="KK118881">
    <property type="protein sequence ID" value="KFM74130.1"/>
    <property type="molecule type" value="Genomic_DNA"/>
</dbReference>
<gene>
    <name evidence="2" type="ORF">X975_08839</name>
</gene>
<keyword evidence="3" id="KW-1185">Reference proteome</keyword>
<dbReference type="Pfam" id="PF00078">
    <property type="entry name" value="RVT_1"/>
    <property type="match status" value="1"/>
</dbReference>
<reference evidence="2 3" key="1">
    <citation type="submission" date="2013-11" db="EMBL/GenBank/DDBJ databases">
        <title>Genome sequencing of Stegodyphus mimosarum.</title>
        <authorList>
            <person name="Bechsgaard J."/>
        </authorList>
    </citation>
    <scope>NUCLEOTIDE SEQUENCE [LARGE SCALE GENOMIC DNA]</scope>
</reference>
<feature type="domain" description="Reverse transcriptase" evidence="1">
    <location>
        <begin position="1"/>
        <end position="50"/>
    </location>
</feature>
<feature type="non-terminal residue" evidence="2">
    <location>
        <position position="50"/>
    </location>
</feature>
<dbReference type="AlphaFoldDB" id="A0A087U9U1"/>
<dbReference type="Proteomes" id="UP000054359">
    <property type="component" value="Unassembled WGS sequence"/>
</dbReference>
<organism evidence="2 3">
    <name type="scientific">Stegodyphus mimosarum</name>
    <name type="common">African social velvet spider</name>
    <dbReference type="NCBI Taxonomy" id="407821"/>
    <lineage>
        <taxon>Eukaryota</taxon>
        <taxon>Metazoa</taxon>
        <taxon>Ecdysozoa</taxon>
        <taxon>Arthropoda</taxon>
        <taxon>Chelicerata</taxon>
        <taxon>Arachnida</taxon>
        <taxon>Araneae</taxon>
        <taxon>Araneomorphae</taxon>
        <taxon>Entelegynae</taxon>
        <taxon>Eresoidea</taxon>
        <taxon>Eresidae</taxon>
        <taxon>Stegodyphus</taxon>
    </lineage>
</organism>
<dbReference type="OrthoDB" id="6768044at2759"/>
<evidence type="ECO:0000259" key="1">
    <source>
        <dbReference type="PROSITE" id="PS50878"/>
    </source>
</evidence>
<evidence type="ECO:0000313" key="3">
    <source>
        <dbReference type="Proteomes" id="UP000054359"/>
    </source>
</evidence>